<dbReference type="Proteomes" id="UP001500620">
    <property type="component" value="Unassembled WGS sequence"/>
</dbReference>
<evidence type="ECO:0000256" key="2">
    <source>
        <dbReference type="ARBA" id="ARBA00022630"/>
    </source>
</evidence>
<dbReference type="PRINTS" id="PR00411">
    <property type="entry name" value="PNDRDTASEI"/>
</dbReference>
<protein>
    <submittedName>
        <fullName evidence="7">FAD-dependent oxidoreductase</fullName>
    </submittedName>
</protein>
<gene>
    <name evidence="7" type="ORF">GCM10022255_105410</name>
</gene>
<comment type="caution">
    <text evidence="7">The sequence shown here is derived from an EMBL/GenBank/DDBJ whole genome shotgun (WGS) entry which is preliminary data.</text>
</comment>
<dbReference type="PANTHER" id="PTHR43557">
    <property type="entry name" value="APOPTOSIS-INDUCING FACTOR 1"/>
    <property type="match status" value="1"/>
</dbReference>
<keyword evidence="4" id="KW-0560">Oxidoreductase</keyword>
<evidence type="ECO:0000259" key="6">
    <source>
        <dbReference type="Pfam" id="PF14759"/>
    </source>
</evidence>
<evidence type="ECO:0000256" key="3">
    <source>
        <dbReference type="ARBA" id="ARBA00022827"/>
    </source>
</evidence>
<dbReference type="PRINTS" id="PR00368">
    <property type="entry name" value="FADPNR"/>
</dbReference>
<organism evidence="7 8">
    <name type="scientific">Dactylosporangium darangshiense</name>
    <dbReference type="NCBI Taxonomy" id="579108"/>
    <lineage>
        <taxon>Bacteria</taxon>
        <taxon>Bacillati</taxon>
        <taxon>Actinomycetota</taxon>
        <taxon>Actinomycetes</taxon>
        <taxon>Micromonosporales</taxon>
        <taxon>Micromonosporaceae</taxon>
        <taxon>Dactylosporangium</taxon>
    </lineage>
</organism>
<dbReference type="SUPFAM" id="SSF55424">
    <property type="entry name" value="FAD/NAD-linked reductases, dimerisation (C-terminal) domain"/>
    <property type="match status" value="1"/>
</dbReference>
<keyword evidence="3" id="KW-0274">FAD</keyword>
<keyword evidence="8" id="KW-1185">Reference proteome</keyword>
<evidence type="ECO:0000313" key="7">
    <source>
        <dbReference type="EMBL" id="GAA4263182.1"/>
    </source>
</evidence>
<feature type="domain" description="Reductase C-terminal" evidence="6">
    <location>
        <begin position="324"/>
        <end position="418"/>
    </location>
</feature>
<evidence type="ECO:0000313" key="8">
    <source>
        <dbReference type="Proteomes" id="UP001500620"/>
    </source>
</evidence>
<dbReference type="SUPFAM" id="SSF51905">
    <property type="entry name" value="FAD/NAD(P)-binding domain"/>
    <property type="match status" value="1"/>
</dbReference>
<dbReference type="Gene3D" id="3.30.390.30">
    <property type="match status" value="1"/>
</dbReference>
<accession>A0ABP8DTQ6</accession>
<proteinExistence type="predicted"/>
<feature type="domain" description="FAD/NAD(P)-binding" evidence="5">
    <location>
        <begin position="8"/>
        <end position="305"/>
    </location>
</feature>
<evidence type="ECO:0000256" key="4">
    <source>
        <dbReference type="ARBA" id="ARBA00023002"/>
    </source>
</evidence>
<reference evidence="8" key="1">
    <citation type="journal article" date="2019" name="Int. J. Syst. Evol. Microbiol.">
        <title>The Global Catalogue of Microorganisms (GCM) 10K type strain sequencing project: providing services to taxonomists for standard genome sequencing and annotation.</title>
        <authorList>
            <consortium name="The Broad Institute Genomics Platform"/>
            <consortium name="The Broad Institute Genome Sequencing Center for Infectious Disease"/>
            <person name="Wu L."/>
            <person name="Ma J."/>
        </authorList>
    </citation>
    <scope>NUCLEOTIDE SEQUENCE [LARGE SCALE GENOMIC DNA]</scope>
    <source>
        <strain evidence="8">JCM 17441</strain>
    </source>
</reference>
<dbReference type="InterPro" id="IPR023753">
    <property type="entry name" value="FAD/NAD-binding_dom"/>
</dbReference>
<keyword evidence="2" id="KW-0285">Flavoprotein</keyword>
<evidence type="ECO:0000259" key="5">
    <source>
        <dbReference type="Pfam" id="PF07992"/>
    </source>
</evidence>
<dbReference type="InterPro" id="IPR016156">
    <property type="entry name" value="FAD/NAD-linked_Rdtase_dimer_sf"/>
</dbReference>
<dbReference type="Pfam" id="PF14759">
    <property type="entry name" value="Reductase_C"/>
    <property type="match status" value="1"/>
</dbReference>
<comment type="cofactor">
    <cofactor evidence="1">
        <name>FAD</name>
        <dbReference type="ChEBI" id="CHEBI:57692"/>
    </cofactor>
</comment>
<sequence length="419" mass="45033">MADERIFVIVGASLAGAKAAETLRAEGFTGKVVLIGEEMERPYERPPLSKGHLQGKEGAREKAFVHSPDWYADNDVDLRLATRVTHLDPAAHTITLDGVDELRYDKLLLTTGSRVRTLDIPGSDLTGVRYLRTIDESDALLDHLRKAANVVVIGAGWIGLETAAAARHHGANVTVAEMADLPLQRVLGDEVAAIFAELHRANGVDFRFGTSAAEFRGSDGRLTSVVLSDGTELPADVAVIGIGIRPSTELAVDGGLAVDNGILVDANLRTSAEDVYAAGDVVNLNHPLLGERVRVEHWANALNGGKYAGRALLGEDVVYDRVPYFFSDQYDLGMEYSGYAAPGGYDRVVFRGDPSIVDGKAPEVVVFWTKDGRVLAGMNVNVWDVTDDIQNLVRAGFAGRAVDLDRLADPEVPLADLLA</sequence>
<dbReference type="InterPro" id="IPR028202">
    <property type="entry name" value="Reductase_C"/>
</dbReference>
<dbReference type="InterPro" id="IPR050446">
    <property type="entry name" value="FAD-oxidoreductase/Apoptosis"/>
</dbReference>
<dbReference type="InterPro" id="IPR036188">
    <property type="entry name" value="FAD/NAD-bd_sf"/>
</dbReference>
<dbReference type="EMBL" id="BAABAT010000062">
    <property type="protein sequence ID" value="GAA4263182.1"/>
    <property type="molecule type" value="Genomic_DNA"/>
</dbReference>
<dbReference type="PANTHER" id="PTHR43557:SF2">
    <property type="entry name" value="RIESKE DOMAIN-CONTAINING PROTEIN-RELATED"/>
    <property type="match status" value="1"/>
</dbReference>
<name>A0ABP8DTQ6_9ACTN</name>
<dbReference type="RefSeq" id="WP_345142033.1">
    <property type="nucleotide sequence ID" value="NZ_BAABAT010000062.1"/>
</dbReference>
<dbReference type="Gene3D" id="3.50.50.60">
    <property type="entry name" value="FAD/NAD(P)-binding domain"/>
    <property type="match status" value="2"/>
</dbReference>
<evidence type="ECO:0000256" key="1">
    <source>
        <dbReference type="ARBA" id="ARBA00001974"/>
    </source>
</evidence>
<dbReference type="Pfam" id="PF07992">
    <property type="entry name" value="Pyr_redox_2"/>
    <property type="match status" value="1"/>
</dbReference>